<dbReference type="Proteomes" id="UP001229486">
    <property type="component" value="Unassembled WGS sequence"/>
</dbReference>
<dbReference type="InterPro" id="IPR050909">
    <property type="entry name" value="Bact_Autotransporter_VF"/>
</dbReference>
<dbReference type="NCBIfam" id="TIGR01901">
    <property type="entry name" value="adhes_NPXG"/>
    <property type="match status" value="1"/>
</dbReference>
<organism evidence="2 3">
    <name type="scientific">Paraburkholderia caledonica</name>
    <dbReference type="NCBI Taxonomy" id="134536"/>
    <lineage>
        <taxon>Bacteria</taxon>
        <taxon>Pseudomonadati</taxon>
        <taxon>Pseudomonadota</taxon>
        <taxon>Betaproteobacteria</taxon>
        <taxon>Burkholderiales</taxon>
        <taxon>Burkholderiaceae</taxon>
        <taxon>Paraburkholderia</taxon>
    </lineage>
</organism>
<dbReference type="SUPFAM" id="SSF51126">
    <property type="entry name" value="Pectin lyase-like"/>
    <property type="match status" value="1"/>
</dbReference>
<dbReference type="SMART" id="SM00912">
    <property type="entry name" value="Haemagg_act"/>
    <property type="match status" value="1"/>
</dbReference>
<sequence length="825" mass="82364">MSFRLPLSPVENSTCRVIGPSHRSIAIAIALALVGVSSATVALAGGVLPQGGQFVSGQGSINASGNNLVVTQPGSTRGVIDWRSFSIGKDNAVTFQNGSGATLNRVTGGSLSVILGKLSATGDLYLINPQGIVVGPSGAVSTGGRFLASALDVCNCAFMNGGSLTFSGDSNASVVNLGKISSTGGDVFLIARQAVVNAGTVEAPNGTAEFGVGAKLLLQDSSSSKQLFVQTGSNGTIANVGPLQAAQINLQAADGNIYALAGGGTRTRATGTATRDGHVWLVADTGGVTQGGTISAFNANGSGGIVDTQARVLSFVPGAQVLASQWNVTAPAFTIDQPAAGALRRSLDAGTSVNVTTTGANGASGDLSVTSGIGWQGPAALSLAAYHDVSIAPGVTLKNSGSGNLTLRADASGIDNSGRVVNRGTLDWSASTGIVSALYDMNGSYSPGTVLTNSAWTAAPYSGLLTQATAYRLINSLSDLQQISTDLAGNYALGKDIDASATSGFPPPFPFTPIGDGATPFSGQFDGMGHAINGLSLSSTVLVTPGSMTGGPDQQAAGLFGVIGAAGVVRHVDVDGKINNQQGYGSYGMLAGFNYGLVTYVRTSGSASAFGGYSYTSSTGGLIGYNYGTITRSGSNVDVSAEGTLGGLVGINAGTIRQSYATGAVAAQAHTGGGGGLVGSNSGLISQSYATGQVSFQPNYCGGGNGSQCSDGSAALVQRNDGTIEQSFATGKVVQNINPTLGPPPLGVASTNNGTIAGDVYWDTQTTLATRDVYSGTGTSAAKGLTTAQMSMPSSFGPTYDFSSTGAWAMPAGATHPVLRWQVAQ</sequence>
<dbReference type="RefSeq" id="WP_392394442.1">
    <property type="nucleotide sequence ID" value="NZ_JAURTK010000005.1"/>
</dbReference>
<dbReference type="PANTHER" id="PTHR12338">
    <property type="entry name" value="AUTOTRANSPORTER"/>
    <property type="match status" value="1"/>
</dbReference>
<evidence type="ECO:0000313" key="3">
    <source>
        <dbReference type="Proteomes" id="UP001229486"/>
    </source>
</evidence>
<dbReference type="PANTHER" id="PTHR12338:SF5">
    <property type="entry name" value="ANTIGEN 43-RELATED"/>
    <property type="match status" value="1"/>
</dbReference>
<gene>
    <name evidence="2" type="ORF">J2793_004257</name>
</gene>
<reference evidence="2" key="1">
    <citation type="submission" date="2023-07" db="EMBL/GenBank/DDBJ databases">
        <title>Sorghum-associated microbial communities from plants grown in Nebraska, USA.</title>
        <authorList>
            <person name="Schachtman D."/>
        </authorList>
    </citation>
    <scope>NUCLEOTIDE SEQUENCE</scope>
    <source>
        <strain evidence="2">DS1061</strain>
    </source>
</reference>
<protein>
    <submittedName>
        <fullName evidence="2">Filamentous hemagglutinin family protein</fullName>
    </submittedName>
</protein>
<dbReference type="InterPro" id="IPR012334">
    <property type="entry name" value="Pectin_lyas_fold"/>
</dbReference>
<accession>A0AB73IGF9</accession>
<name>A0AB73IGF9_9BURK</name>
<dbReference type="Gene3D" id="2.160.20.10">
    <property type="entry name" value="Single-stranded right-handed beta-helix, Pectin lyase-like"/>
    <property type="match status" value="1"/>
</dbReference>
<dbReference type="EMBL" id="JAURTK010000005">
    <property type="protein sequence ID" value="MDP9648791.1"/>
    <property type="molecule type" value="Genomic_DNA"/>
</dbReference>
<dbReference type="InterPro" id="IPR008638">
    <property type="entry name" value="FhaB/CdiA-like_TPS"/>
</dbReference>
<evidence type="ECO:0000313" key="2">
    <source>
        <dbReference type="EMBL" id="MDP9648791.1"/>
    </source>
</evidence>
<dbReference type="Pfam" id="PF05860">
    <property type="entry name" value="TPS"/>
    <property type="match status" value="1"/>
</dbReference>
<dbReference type="AlphaFoldDB" id="A0AB73IGF9"/>
<comment type="caution">
    <text evidence="2">The sequence shown here is derived from an EMBL/GenBank/DDBJ whole genome shotgun (WGS) entry which is preliminary data.</text>
</comment>
<proteinExistence type="predicted"/>
<dbReference type="Gene3D" id="2.160.20.110">
    <property type="match status" value="1"/>
</dbReference>
<dbReference type="InterPro" id="IPR011050">
    <property type="entry name" value="Pectin_lyase_fold/virulence"/>
</dbReference>
<feature type="domain" description="Filamentous haemagglutinin FhaB/tRNA nuclease CdiA-like TPS" evidence="1">
    <location>
        <begin position="45"/>
        <end position="157"/>
    </location>
</feature>
<evidence type="ECO:0000259" key="1">
    <source>
        <dbReference type="SMART" id="SM00912"/>
    </source>
</evidence>